<dbReference type="GO" id="GO:0005829">
    <property type="term" value="C:cytosol"/>
    <property type="evidence" value="ECO:0007669"/>
    <property type="project" value="UniProtKB-SubCell"/>
</dbReference>
<feature type="domain" description="Glycolipid transfer protein" evidence="20">
    <location>
        <begin position="33"/>
        <end position="181"/>
    </location>
</feature>
<keyword evidence="7" id="KW-0813">Transport</keyword>
<keyword evidence="15" id="KW-0539">Nucleus</keyword>
<dbReference type="AlphaFoldDB" id="A0A8B9FEL3"/>
<evidence type="ECO:0000256" key="8">
    <source>
        <dbReference type="ARBA" id="ARBA00022475"/>
    </source>
</evidence>
<dbReference type="Gene3D" id="1.10.3520.10">
    <property type="entry name" value="Glycolipid transfer protein"/>
    <property type="match status" value="1"/>
</dbReference>
<accession>A0A8B9FEL3</accession>
<dbReference type="Pfam" id="PF08718">
    <property type="entry name" value="GLTP"/>
    <property type="match status" value="1"/>
</dbReference>
<evidence type="ECO:0000259" key="20">
    <source>
        <dbReference type="Pfam" id="PF08718"/>
    </source>
</evidence>
<evidence type="ECO:0000256" key="2">
    <source>
        <dbReference type="ARBA" id="ARBA00004413"/>
    </source>
</evidence>
<evidence type="ECO:0000256" key="5">
    <source>
        <dbReference type="ARBA" id="ARBA00004514"/>
    </source>
</evidence>
<dbReference type="GO" id="GO:1902387">
    <property type="term" value="F:ceramide 1-phosphate binding"/>
    <property type="evidence" value="ECO:0007669"/>
    <property type="project" value="TreeGrafter"/>
</dbReference>
<protein>
    <recommendedName>
        <fullName evidence="18">Ceramide-1-phosphate transfer protein</fullName>
    </recommendedName>
    <alternativeName>
        <fullName evidence="19">Glycolipid transfer protein domain-containing protein 1</fullName>
    </alternativeName>
</protein>
<keyword evidence="9" id="KW-0963">Cytoplasm</keyword>
<keyword evidence="14" id="KW-0472">Membrane</keyword>
<evidence type="ECO:0000256" key="14">
    <source>
        <dbReference type="ARBA" id="ARBA00023136"/>
    </source>
</evidence>
<keyword evidence="11" id="KW-0333">Golgi apparatus</keyword>
<comment type="subcellular location">
    <subcellularLocation>
        <location evidence="2">Cell membrane</location>
        <topology evidence="2">Peripheral membrane protein</topology>
        <orientation evidence="2">Cytoplasmic side</orientation>
    </subcellularLocation>
    <subcellularLocation>
        <location evidence="5">Cytoplasm</location>
        <location evidence="5">Cytosol</location>
    </subcellularLocation>
    <subcellularLocation>
        <location evidence="3">Endosome membrane</location>
        <topology evidence="3">Peripheral membrane protein</topology>
    </subcellularLocation>
    <subcellularLocation>
        <location evidence="1">Golgi apparatus</location>
        <location evidence="1">trans-Golgi network membrane</location>
        <topology evidence="1">Peripheral membrane protein</topology>
    </subcellularLocation>
    <subcellularLocation>
        <location evidence="4">Nucleus outer membrane</location>
        <topology evidence="4">Peripheral membrane protein</topology>
    </subcellularLocation>
</comment>
<organism evidence="21 22">
    <name type="scientific">Amazona collaria</name>
    <name type="common">yellow-billed parrot</name>
    <dbReference type="NCBI Taxonomy" id="241587"/>
    <lineage>
        <taxon>Eukaryota</taxon>
        <taxon>Metazoa</taxon>
        <taxon>Chordata</taxon>
        <taxon>Craniata</taxon>
        <taxon>Vertebrata</taxon>
        <taxon>Euteleostomi</taxon>
        <taxon>Archelosauria</taxon>
        <taxon>Archosauria</taxon>
        <taxon>Dinosauria</taxon>
        <taxon>Saurischia</taxon>
        <taxon>Theropoda</taxon>
        <taxon>Coelurosauria</taxon>
        <taxon>Aves</taxon>
        <taxon>Neognathae</taxon>
        <taxon>Neoaves</taxon>
        <taxon>Telluraves</taxon>
        <taxon>Australaves</taxon>
        <taxon>Psittaciformes</taxon>
        <taxon>Psittacidae</taxon>
        <taxon>Amazona</taxon>
    </lineage>
</organism>
<evidence type="ECO:0000256" key="18">
    <source>
        <dbReference type="ARBA" id="ARBA00039463"/>
    </source>
</evidence>
<evidence type="ECO:0000256" key="16">
    <source>
        <dbReference type="ARBA" id="ARBA00036393"/>
    </source>
</evidence>
<dbReference type="FunFam" id="1.10.3520.10:FF:000002">
    <property type="entry name" value="Ceramide-1-phosphate transfer protein"/>
    <property type="match status" value="1"/>
</dbReference>
<dbReference type="Ensembl" id="ENSACOT00000009202.1">
    <property type="protein sequence ID" value="ENSACOP00000008896.1"/>
    <property type="gene ID" value="ENSACOG00000006219.1"/>
</dbReference>
<keyword evidence="8" id="KW-1003">Cell membrane</keyword>
<evidence type="ECO:0000256" key="12">
    <source>
        <dbReference type="ARBA" id="ARBA00023055"/>
    </source>
</evidence>
<evidence type="ECO:0000256" key="13">
    <source>
        <dbReference type="ARBA" id="ARBA00023121"/>
    </source>
</evidence>
<dbReference type="GO" id="GO:0032691">
    <property type="term" value="P:negative regulation of interleukin-1 beta production"/>
    <property type="evidence" value="ECO:0007669"/>
    <property type="project" value="UniProtKB-ARBA"/>
</dbReference>
<comment type="catalytic activity">
    <reaction evidence="16">
        <text>N-(9Z-octadecenoyl)-sphing-4-enine-1-phosphate(in) = N-(9Z-octadecenoyl)-sphing-4-enine-1-phosphate(out)</text>
        <dbReference type="Rhea" id="RHEA:45688"/>
        <dbReference type="ChEBI" id="CHEBI:85378"/>
    </reaction>
    <physiologicalReaction direction="left-to-right" evidence="16">
        <dbReference type="Rhea" id="RHEA:45689"/>
    </physiologicalReaction>
</comment>
<dbReference type="InterPro" id="IPR036497">
    <property type="entry name" value="GLTP_sf"/>
</dbReference>
<comment type="similarity">
    <text evidence="6">Belongs to the GLTP family.</text>
</comment>
<evidence type="ECO:0000256" key="11">
    <source>
        <dbReference type="ARBA" id="ARBA00023034"/>
    </source>
</evidence>
<evidence type="ECO:0000256" key="3">
    <source>
        <dbReference type="ARBA" id="ARBA00004481"/>
    </source>
</evidence>
<proteinExistence type="inferred from homology"/>
<sequence length="219" mass="24404">MGGKITSETAARRCLREVLGAFRGCVTERREVLLEPYLRGWRGLIRFLHSLGAVFSFISRDAEAKVQLMEGYCRGERRERYVSLQAMVQYELASGVVDPHKRSGRADSGCRTVLRLHRALCWLQLFLEGLRTAGEDSRPSAICTDSYNASLAAFHPWVIRKAATVAFCALPPRGAFLEAMNVGSAEDAVAVLGEALPYIRDVYGITQELFAEHRLLDLP</sequence>
<evidence type="ECO:0000256" key="6">
    <source>
        <dbReference type="ARBA" id="ARBA00007148"/>
    </source>
</evidence>
<reference evidence="21" key="1">
    <citation type="submission" date="2025-08" db="UniProtKB">
        <authorList>
            <consortium name="Ensembl"/>
        </authorList>
    </citation>
    <scope>IDENTIFICATION</scope>
</reference>
<comment type="catalytic activity">
    <reaction evidence="17">
        <text>N-(hexadecanoyl)-sphing-4-enine-1-phosphate(in) = N-(hexadecanoyl)-sphing-4-enine-1-phosphate(out)</text>
        <dbReference type="Rhea" id="RHEA:45680"/>
        <dbReference type="ChEBI" id="CHEBI:72963"/>
    </reaction>
    <physiologicalReaction direction="left-to-right" evidence="17">
        <dbReference type="Rhea" id="RHEA:45681"/>
    </physiologicalReaction>
</comment>
<dbReference type="Proteomes" id="UP000694522">
    <property type="component" value="Unplaced"/>
</dbReference>
<evidence type="ECO:0000256" key="7">
    <source>
        <dbReference type="ARBA" id="ARBA00022448"/>
    </source>
</evidence>
<keyword evidence="12" id="KW-0445">Lipid transport</keyword>
<evidence type="ECO:0000256" key="4">
    <source>
        <dbReference type="ARBA" id="ARBA00004509"/>
    </source>
</evidence>
<evidence type="ECO:0000256" key="1">
    <source>
        <dbReference type="ARBA" id="ARBA00004150"/>
    </source>
</evidence>
<dbReference type="GO" id="GO:0005794">
    <property type="term" value="C:Golgi apparatus"/>
    <property type="evidence" value="ECO:0007669"/>
    <property type="project" value="UniProtKB-SubCell"/>
</dbReference>
<evidence type="ECO:0000313" key="21">
    <source>
        <dbReference type="Ensembl" id="ENSACOP00000008896.1"/>
    </source>
</evidence>
<dbReference type="GO" id="GO:1902388">
    <property type="term" value="F:ceramide 1-phosphate transfer activity"/>
    <property type="evidence" value="ECO:0007669"/>
    <property type="project" value="TreeGrafter"/>
</dbReference>
<evidence type="ECO:0000256" key="9">
    <source>
        <dbReference type="ARBA" id="ARBA00022490"/>
    </source>
</evidence>
<reference evidence="21" key="2">
    <citation type="submission" date="2025-09" db="UniProtKB">
        <authorList>
            <consortium name="Ensembl"/>
        </authorList>
    </citation>
    <scope>IDENTIFICATION</scope>
</reference>
<keyword evidence="22" id="KW-1185">Reference proteome</keyword>
<evidence type="ECO:0000256" key="15">
    <source>
        <dbReference type="ARBA" id="ARBA00023242"/>
    </source>
</evidence>
<dbReference type="PANTHER" id="PTHR10219">
    <property type="entry name" value="GLYCOLIPID TRANSFER PROTEIN-RELATED"/>
    <property type="match status" value="1"/>
</dbReference>
<dbReference type="InterPro" id="IPR014830">
    <property type="entry name" value="Glycolipid_transfer_prot_dom"/>
</dbReference>
<dbReference type="GO" id="GO:0010008">
    <property type="term" value="C:endosome membrane"/>
    <property type="evidence" value="ECO:0007669"/>
    <property type="project" value="UniProtKB-SubCell"/>
</dbReference>
<name>A0A8B9FEL3_9PSIT</name>
<evidence type="ECO:0000256" key="19">
    <source>
        <dbReference type="ARBA" id="ARBA00042989"/>
    </source>
</evidence>
<keyword evidence="10" id="KW-0967">Endosome</keyword>
<evidence type="ECO:0000256" key="10">
    <source>
        <dbReference type="ARBA" id="ARBA00022753"/>
    </source>
</evidence>
<dbReference type="SUPFAM" id="SSF110004">
    <property type="entry name" value="Glycolipid transfer protein, GLTP"/>
    <property type="match status" value="1"/>
</dbReference>
<keyword evidence="13" id="KW-0446">Lipid-binding</keyword>
<evidence type="ECO:0000313" key="22">
    <source>
        <dbReference type="Proteomes" id="UP000694522"/>
    </source>
</evidence>
<dbReference type="PANTHER" id="PTHR10219:SF20">
    <property type="entry name" value="CERAMIDE-1-PHOSPHATE TRANSFER PROTEIN"/>
    <property type="match status" value="1"/>
</dbReference>
<dbReference type="GO" id="GO:0005640">
    <property type="term" value="C:nuclear outer membrane"/>
    <property type="evidence" value="ECO:0007669"/>
    <property type="project" value="UniProtKB-SubCell"/>
</dbReference>
<evidence type="ECO:0000256" key="17">
    <source>
        <dbReference type="ARBA" id="ARBA00036900"/>
    </source>
</evidence>
<dbReference type="GO" id="GO:0005886">
    <property type="term" value="C:plasma membrane"/>
    <property type="evidence" value="ECO:0007669"/>
    <property type="project" value="UniProtKB-SubCell"/>
</dbReference>